<evidence type="ECO:0000313" key="3">
    <source>
        <dbReference type="Proteomes" id="UP000094793"/>
    </source>
</evidence>
<reference evidence="3" key="1">
    <citation type="submission" date="2016-09" db="EMBL/GenBank/DDBJ databases">
        <title>Complete Genome Sequence of Brevibacterium linens SMQ-1335.</title>
        <authorList>
            <person name="de Melo A.G."/>
            <person name="Labrie S.J."/>
            <person name="Dumaresq J."/>
            <person name="Roberts R.J."/>
            <person name="Tremblay D.M."/>
            <person name="Moineau S."/>
        </authorList>
    </citation>
    <scope>NUCLEOTIDE SEQUENCE [LARGE SCALE GENOMIC DNA]</scope>
    <source>
        <strain evidence="3">SMQ-1335</strain>
    </source>
</reference>
<dbReference type="KEGG" id="blin:BLSMQ_3041"/>
<feature type="region of interest" description="Disordered" evidence="1">
    <location>
        <begin position="16"/>
        <end position="42"/>
    </location>
</feature>
<gene>
    <name evidence="2" type="ORF">BLSMQ_3041</name>
</gene>
<sequence length="42" mass="4826">MKFTRYSPGPLRLELVHLGERARQRPHPLGERTREGPTASAR</sequence>
<evidence type="ECO:0000256" key="1">
    <source>
        <dbReference type="SAM" id="MobiDB-lite"/>
    </source>
</evidence>
<name>A0A1D7W6R6_BREAU</name>
<dbReference type="Proteomes" id="UP000094793">
    <property type="component" value="Chromosome"/>
</dbReference>
<organism evidence="2 3">
    <name type="scientific">Brevibacterium aurantiacum</name>
    <dbReference type="NCBI Taxonomy" id="273384"/>
    <lineage>
        <taxon>Bacteria</taxon>
        <taxon>Bacillati</taxon>
        <taxon>Actinomycetota</taxon>
        <taxon>Actinomycetes</taxon>
        <taxon>Micrococcales</taxon>
        <taxon>Brevibacteriaceae</taxon>
        <taxon>Brevibacterium</taxon>
    </lineage>
</organism>
<accession>A0A1D7W6R6</accession>
<protein>
    <submittedName>
        <fullName evidence="2">Uncharacterized protein</fullName>
    </submittedName>
</protein>
<dbReference type="EMBL" id="CP017150">
    <property type="protein sequence ID" value="AOP54743.1"/>
    <property type="molecule type" value="Genomic_DNA"/>
</dbReference>
<evidence type="ECO:0000313" key="2">
    <source>
        <dbReference type="EMBL" id="AOP54743.1"/>
    </source>
</evidence>
<dbReference type="AlphaFoldDB" id="A0A1D7W6R6"/>
<proteinExistence type="predicted"/>
<feature type="compositionally biased region" description="Basic and acidic residues" evidence="1">
    <location>
        <begin position="16"/>
        <end position="35"/>
    </location>
</feature>